<dbReference type="RefSeq" id="WP_173128357.1">
    <property type="nucleotide sequence ID" value="NZ_CBCSGW010000013.1"/>
</dbReference>
<sequence>MTATTDLAEQFERAWTNPRNTAIDLPPVDVNQILRDHYEVDGDLRYTRTMLWDMEVRKASRPDLFLPNVVQPGSAEKWATADPDVFTRVSAQRLWLKPEEFGVVIEHVQLDQAKQSAYFIGVAEYDTPDGRHLVADTRQPLFHVEHWVEGAEDQPVNRWRIVHETDGPDQVLTDFFTDMGRTVRLRDFIEVHIRDVLGHKITPR</sequence>
<evidence type="ECO:0000313" key="1">
    <source>
        <dbReference type="EMBL" id="NRN65066.1"/>
    </source>
</evidence>
<name>A0ABX2F171_9PSEU</name>
<protein>
    <recommendedName>
        <fullName evidence="3">SRPBCC family protein</fullName>
    </recommendedName>
</protein>
<reference evidence="1 2" key="1">
    <citation type="submission" date="2020-01" db="EMBL/GenBank/DDBJ databases">
        <title>Kibdelosporangium persica a novel Actinomycetes from a hot desert in Iran.</title>
        <authorList>
            <person name="Safaei N."/>
            <person name="Zaburannyi N."/>
            <person name="Mueller R."/>
            <person name="Wink J."/>
        </authorList>
    </citation>
    <scope>NUCLEOTIDE SEQUENCE [LARGE SCALE GENOMIC DNA]</scope>
    <source>
        <strain evidence="1 2">4NS15</strain>
    </source>
</reference>
<accession>A0ABX2F171</accession>
<evidence type="ECO:0000313" key="2">
    <source>
        <dbReference type="Proteomes" id="UP000763557"/>
    </source>
</evidence>
<dbReference type="Proteomes" id="UP000763557">
    <property type="component" value="Unassembled WGS sequence"/>
</dbReference>
<dbReference type="EMBL" id="JAAATY010000005">
    <property type="protein sequence ID" value="NRN65066.1"/>
    <property type="molecule type" value="Genomic_DNA"/>
</dbReference>
<gene>
    <name evidence="1" type="ORF">GC106_22760</name>
</gene>
<proteinExistence type="predicted"/>
<comment type="caution">
    <text evidence="1">The sequence shown here is derived from an EMBL/GenBank/DDBJ whole genome shotgun (WGS) entry which is preliminary data.</text>
</comment>
<evidence type="ECO:0008006" key="3">
    <source>
        <dbReference type="Google" id="ProtNLM"/>
    </source>
</evidence>
<organism evidence="1 2">
    <name type="scientific">Kibdelosporangium persicum</name>
    <dbReference type="NCBI Taxonomy" id="2698649"/>
    <lineage>
        <taxon>Bacteria</taxon>
        <taxon>Bacillati</taxon>
        <taxon>Actinomycetota</taxon>
        <taxon>Actinomycetes</taxon>
        <taxon>Pseudonocardiales</taxon>
        <taxon>Pseudonocardiaceae</taxon>
        <taxon>Kibdelosporangium</taxon>
    </lineage>
</organism>
<keyword evidence="2" id="KW-1185">Reference proteome</keyword>